<dbReference type="EC" id="1.14.-.-" evidence="4"/>
<dbReference type="Pfam" id="PF00067">
    <property type="entry name" value="p450"/>
    <property type="match status" value="1"/>
</dbReference>
<dbReference type="InterPro" id="IPR017972">
    <property type="entry name" value="Cyt_P450_CS"/>
</dbReference>
<evidence type="ECO:0000256" key="2">
    <source>
        <dbReference type="RuleBase" id="RU000461"/>
    </source>
</evidence>
<dbReference type="PANTHER" id="PTHR46696:SF6">
    <property type="entry name" value="P450, PUTATIVE (EUROFUNG)-RELATED"/>
    <property type="match status" value="1"/>
</dbReference>
<dbReference type="SUPFAM" id="SSF48264">
    <property type="entry name" value="Cytochrome P450"/>
    <property type="match status" value="1"/>
</dbReference>
<evidence type="ECO:0000256" key="1">
    <source>
        <dbReference type="ARBA" id="ARBA00010617"/>
    </source>
</evidence>
<comment type="similarity">
    <text evidence="1 2">Belongs to the cytochrome P450 family.</text>
</comment>
<keyword evidence="2 4" id="KW-0560">Oxidoreductase</keyword>
<dbReference type="CDD" id="cd11030">
    <property type="entry name" value="CYP105-like"/>
    <property type="match status" value="1"/>
</dbReference>
<dbReference type="Proteomes" id="UP001596074">
    <property type="component" value="Unassembled WGS sequence"/>
</dbReference>
<reference evidence="5" key="1">
    <citation type="journal article" date="2019" name="Int. J. Syst. Evol. Microbiol.">
        <title>The Global Catalogue of Microorganisms (GCM) 10K type strain sequencing project: providing services to taxonomists for standard genome sequencing and annotation.</title>
        <authorList>
            <consortium name="The Broad Institute Genomics Platform"/>
            <consortium name="The Broad Institute Genome Sequencing Center for Infectious Disease"/>
            <person name="Wu L."/>
            <person name="Ma J."/>
        </authorList>
    </citation>
    <scope>NUCLEOTIDE SEQUENCE [LARGE SCALE GENOMIC DNA]</scope>
    <source>
        <strain evidence="5">KCTC 42087</strain>
    </source>
</reference>
<dbReference type="InterPro" id="IPR036396">
    <property type="entry name" value="Cyt_P450_sf"/>
</dbReference>
<dbReference type="GO" id="GO:0016491">
    <property type="term" value="F:oxidoreductase activity"/>
    <property type="evidence" value="ECO:0007669"/>
    <property type="project" value="UniProtKB-KW"/>
</dbReference>
<keyword evidence="2" id="KW-0503">Monooxygenase</keyword>
<keyword evidence="5" id="KW-1185">Reference proteome</keyword>
<accession>A0ABW1ABK3</accession>
<comment type="caution">
    <text evidence="4">The sequence shown here is derived from an EMBL/GenBank/DDBJ whole genome shotgun (WGS) entry which is preliminary data.</text>
</comment>
<feature type="region of interest" description="Disordered" evidence="3">
    <location>
        <begin position="1"/>
        <end position="24"/>
    </location>
</feature>
<dbReference type="PRINTS" id="PR00385">
    <property type="entry name" value="P450"/>
</dbReference>
<dbReference type="Gene3D" id="1.10.630.10">
    <property type="entry name" value="Cytochrome P450"/>
    <property type="match status" value="1"/>
</dbReference>
<dbReference type="InterPro" id="IPR001128">
    <property type="entry name" value="Cyt_P450"/>
</dbReference>
<proteinExistence type="inferred from homology"/>
<evidence type="ECO:0000313" key="4">
    <source>
        <dbReference type="EMBL" id="MFC5752076.1"/>
    </source>
</evidence>
<evidence type="ECO:0000313" key="5">
    <source>
        <dbReference type="Proteomes" id="UP001596074"/>
    </source>
</evidence>
<dbReference type="RefSeq" id="WP_378288038.1">
    <property type="nucleotide sequence ID" value="NZ_JBHSON010000080.1"/>
</dbReference>
<dbReference type="PRINTS" id="PR00359">
    <property type="entry name" value="BP450"/>
</dbReference>
<gene>
    <name evidence="4" type="ORF">ACFPZN_41255</name>
</gene>
<dbReference type="PANTHER" id="PTHR46696">
    <property type="entry name" value="P450, PUTATIVE (EUROFUNG)-RELATED"/>
    <property type="match status" value="1"/>
</dbReference>
<dbReference type="EMBL" id="JBHSON010000080">
    <property type="protein sequence ID" value="MFC5752076.1"/>
    <property type="molecule type" value="Genomic_DNA"/>
</dbReference>
<evidence type="ECO:0000256" key="3">
    <source>
        <dbReference type="SAM" id="MobiDB-lite"/>
    </source>
</evidence>
<dbReference type="InterPro" id="IPR002397">
    <property type="entry name" value="Cyt_P450_B"/>
</dbReference>
<keyword evidence="2" id="KW-0479">Metal-binding</keyword>
<keyword evidence="2" id="KW-0349">Heme</keyword>
<name>A0ABW1ABK3_9ACTN</name>
<organism evidence="4 5">
    <name type="scientific">Actinomadura rugatobispora</name>
    <dbReference type="NCBI Taxonomy" id="1994"/>
    <lineage>
        <taxon>Bacteria</taxon>
        <taxon>Bacillati</taxon>
        <taxon>Actinomycetota</taxon>
        <taxon>Actinomycetes</taxon>
        <taxon>Streptosporangiales</taxon>
        <taxon>Thermomonosporaceae</taxon>
        <taxon>Actinomadura</taxon>
    </lineage>
</organism>
<dbReference type="PROSITE" id="PS00086">
    <property type="entry name" value="CYTOCHROME_P450"/>
    <property type="match status" value="1"/>
</dbReference>
<sequence>MTNTPAAPSLPMARDRGPFDPPADLAEMAREPVSRLRYPDGSLGWLVTGHEEGNQVHLDQRFSAKSELRVSPVAPAGAPKMPAPPGMFVFMDPPDHTRLRNQVAKQFTARRMKLLAEGIEELTDKKIKEMKAAGDTADLIEALARPVPGQVICDILGVAYEDRDSFQAQMENQLALDASPEEVMGQSMNVVMFLHQLVGAKRAAPGEDVISALIEAGELRDDEIVGIAFVLLFGGLETVTNMIALGTMALLTHREQWERLCADPGLVDGAVEELLRYLTIFQYGTTMTAMEDMRIGEQEVKAGEMVTVSLAAGNRDPRKYDDPDELDVTRNAQSHMAFGRGIHYCLGAQLARVELRIVFDRLVREFPTLRLAEPAESGEFRVNHEIYGVERVQVAW</sequence>
<keyword evidence="2" id="KW-0408">Iron</keyword>
<protein>
    <submittedName>
        <fullName evidence="4">Cytochrome P450</fullName>
        <ecNumber evidence="4">1.14.-.-</ecNumber>
    </submittedName>
</protein>